<comment type="caution">
    <text evidence="2">The sequence shown here is derived from an EMBL/GenBank/DDBJ whole genome shotgun (WGS) entry which is preliminary data.</text>
</comment>
<protein>
    <submittedName>
        <fullName evidence="2">Uncharacterized protein</fullName>
    </submittedName>
</protein>
<proteinExistence type="predicted"/>
<keyword evidence="1" id="KW-0812">Transmembrane</keyword>
<name>A0ABD6EFL8_9BILA</name>
<reference evidence="2 3" key="1">
    <citation type="submission" date="2024-08" db="EMBL/GenBank/DDBJ databases">
        <title>Gnathostoma spinigerum genome.</title>
        <authorList>
            <person name="Gonzalez-Bertolin B."/>
            <person name="Monzon S."/>
            <person name="Zaballos A."/>
            <person name="Jimenez P."/>
            <person name="Dekumyoy P."/>
            <person name="Varona S."/>
            <person name="Cuesta I."/>
            <person name="Sumanam S."/>
            <person name="Adisakwattana P."/>
            <person name="Gasser R.B."/>
            <person name="Hernandez-Gonzalez A."/>
            <person name="Young N.D."/>
            <person name="Perteguer M.J."/>
        </authorList>
    </citation>
    <scope>NUCLEOTIDE SEQUENCE [LARGE SCALE GENOMIC DNA]</scope>
    <source>
        <strain evidence="2">AL3</strain>
        <tissue evidence="2">Liver</tissue>
    </source>
</reference>
<keyword evidence="1" id="KW-0472">Membrane</keyword>
<accession>A0ABD6EFL8</accession>
<organism evidence="2 3">
    <name type="scientific">Gnathostoma spinigerum</name>
    <dbReference type="NCBI Taxonomy" id="75299"/>
    <lineage>
        <taxon>Eukaryota</taxon>
        <taxon>Metazoa</taxon>
        <taxon>Ecdysozoa</taxon>
        <taxon>Nematoda</taxon>
        <taxon>Chromadorea</taxon>
        <taxon>Rhabditida</taxon>
        <taxon>Spirurina</taxon>
        <taxon>Gnathostomatomorpha</taxon>
        <taxon>Gnathostomatoidea</taxon>
        <taxon>Gnathostomatidae</taxon>
        <taxon>Gnathostoma</taxon>
    </lineage>
</organism>
<evidence type="ECO:0000313" key="2">
    <source>
        <dbReference type="EMBL" id="MFH4975337.1"/>
    </source>
</evidence>
<evidence type="ECO:0000256" key="1">
    <source>
        <dbReference type="SAM" id="Phobius"/>
    </source>
</evidence>
<gene>
    <name evidence="2" type="ORF">AB6A40_002046</name>
</gene>
<dbReference type="AlphaFoldDB" id="A0ABD6EFL8"/>
<keyword evidence="1" id="KW-1133">Transmembrane helix</keyword>
<dbReference type="Proteomes" id="UP001608902">
    <property type="component" value="Unassembled WGS sequence"/>
</dbReference>
<sequence>MVSRTWIELGGFGLLIIGMHYGYYAIQMNENLIDKNHRQELFYVRWLKKKFPSLKKYGIPEEDDHHAEK</sequence>
<dbReference type="EMBL" id="JBGFUD010000851">
    <property type="protein sequence ID" value="MFH4975337.1"/>
    <property type="molecule type" value="Genomic_DNA"/>
</dbReference>
<keyword evidence="3" id="KW-1185">Reference proteome</keyword>
<evidence type="ECO:0000313" key="3">
    <source>
        <dbReference type="Proteomes" id="UP001608902"/>
    </source>
</evidence>
<feature type="transmembrane region" description="Helical" evidence="1">
    <location>
        <begin position="6"/>
        <end position="26"/>
    </location>
</feature>